<accession>A0A2U9QHT7</accession>
<evidence type="ECO:0000256" key="4">
    <source>
        <dbReference type="ARBA" id="ARBA00023042"/>
    </source>
</evidence>
<dbReference type="Pfam" id="PF03341">
    <property type="entry name" value="Pox_mRNA-cap"/>
    <property type="match status" value="1"/>
</dbReference>
<evidence type="ECO:0000256" key="1">
    <source>
        <dbReference type="ARBA" id="ARBA00004328"/>
    </source>
</evidence>
<evidence type="ECO:0000313" key="5">
    <source>
        <dbReference type="EMBL" id="AWU47132.1"/>
    </source>
</evidence>
<keyword evidence="3" id="KW-0946">Virion</keyword>
<dbReference type="RefSeq" id="YP_009480625.1">
    <property type="nucleotide sequence ID" value="NC_037656.1"/>
</dbReference>
<dbReference type="GO" id="GO:0004482">
    <property type="term" value="F:mRNA 5'-cap (guanine-N7-)-methyltransferase activity"/>
    <property type="evidence" value="ECO:0007669"/>
    <property type="project" value="InterPro"/>
</dbReference>
<keyword evidence="2" id="KW-0507">mRNA processing</keyword>
<dbReference type="OrthoDB" id="5301at10239"/>
<name>A0A2U9QHT7_9POXV</name>
<gene>
    <name evidence="5" type="primary">SOPV-ELK-087</name>
</gene>
<dbReference type="InterPro" id="IPR043096">
    <property type="entry name" value="Poxvirus_mRNA-cap_ssu_sf"/>
</dbReference>
<protein>
    <submittedName>
        <fullName evidence="5">mRNA capping enzyme</fullName>
    </submittedName>
</protein>
<comment type="subcellular location">
    <subcellularLocation>
        <location evidence="1">Virion</location>
    </subcellularLocation>
</comment>
<evidence type="ECO:0000313" key="6">
    <source>
        <dbReference type="Proteomes" id="UP000249273"/>
    </source>
</evidence>
<dbReference type="GO" id="GO:0044423">
    <property type="term" value="C:virion component"/>
    <property type="evidence" value="ECO:0007669"/>
    <property type="project" value="UniProtKB-KW"/>
</dbReference>
<proteinExistence type="predicted"/>
<dbReference type="InterPro" id="IPR005009">
    <property type="entry name" value="Poxvirus_mRNA-cap_ssu"/>
</dbReference>
<reference evidence="5" key="1">
    <citation type="submission" date="2018-05" db="EMBL/GenBank/DDBJ databases">
        <title>Complete Genome Sequence of a Novel Sea Otter Poxvirus.</title>
        <authorList>
            <person name="Jacob J.M."/>
            <person name="Subramaniam K."/>
            <person name="Tu S.-L."/>
            <person name="Nielsen O."/>
            <person name="Tuomi P.A."/>
            <person name="Upton C."/>
            <person name="Waltzek T.B."/>
        </authorList>
    </citation>
    <scope>NUCLEOTIDE SEQUENCE [LARGE SCALE GENOMIC DNA]</scope>
    <source>
        <strain evidence="5">ELK</strain>
    </source>
</reference>
<dbReference type="EMBL" id="MH427217">
    <property type="protein sequence ID" value="AWU47132.1"/>
    <property type="molecule type" value="Genomic_DNA"/>
</dbReference>
<dbReference type="KEGG" id="vg:36841084"/>
<dbReference type="Proteomes" id="UP000249273">
    <property type="component" value="Segment"/>
</dbReference>
<evidence type="ECO:0000256" key="3">
    <source>
        <dbReference type="ARBA" id="ARBA00022844"/>
    </source>
</evidence>
<keyword evidence="4" id="KW-0506">mRNA capping</keyword>
<dbReference type="GeneID" id="36841084"/>
<sequence>MDVAIDIIKNRIRDGVSIHLPFYEQLPKLNIELGYNQLPCLMYGANYFLQLSKINDLNRLPTELLSLFTHDINTSETDLEQIYKALNISSVKTHGKSIKAEAIVADLSAKNKLFKKERGLIRSNNFLTENNLYISDYKLITFAVFRPLFDLSSEKYVIIKLPTMFGRTVVDTLRVYCSLFKTVRLFKCVNDSWLKDTFVMVAEHPCMDNINMFLLHIKNTIRSSTWKESHAVHFKLFDDPVENEFIDTFLQFSTQVYEALYVVHSLLYESMTSNTKSIENESQRKLHKLLM</sequence>
<keyword evidence="6" id="KW-1185">Reference proteome</keyword>
<evidence type="ECO:0000256" key="2">
    <source>
        <dbReference type="ARBA" id="ARBA00022664"/>
    </source>
</evidence>
<organism evidence="5">
    <name type="scientific">Sea otter poxvirus</name>
    <dbReference type="NCBI Taxonomy" id="1416741"/>
    <lineage>
        <taxon>Viruses</taxon>
        <taxon>Varidnaviria</taxon>
        <taxon>Bamfordvirae</taxon>
        <taxon>Nucleocytoviricota</taxon>
        <taxon>Pokkesviricetes</taxon>
        <taxon>Chitovirales</taxon>
        <taxon>Poxviridae</taxon>
        <taxon>Chordopoxvirinae</taxon>
        <taxon>Mustelpoxvirus</taxon>
        <taxon>Mustelpoxvirus seaotterpox</taxon>
        <taxon>Sea otterpox virus</taxon>
    </lineage>
</organism>
<dbReference type="Gene3D" id="3.40.50.11680">
    <property type="entry name" value="Poxvirus mRNA capping enzyme, small subunit"/>
    <property type="match status" value="1"/>
</dbReference>